<evidence type="ECO:0000313" key="4">
    <source>
        <dbReference type="Proteomes" id="UP000318437"/>
    </source>
</evidence>
<sequence>MSEYRYLLFPRGNQPTTAEVGELQNYSGTLLGRFAYGSDRKTNSLAIAFQADAFDQALQTHKGFKALIHKWELRGATVVEHLGFVKDPQALRPVPTNQWHPNTQPSTLHSQPTAHVTAQEKLIAAKEQLAHEALGRALISVHQTKQHHQYLERFATWAPYLLIAGGSLLTIIFGAYTYQRLQDTKGESRKEIIDRVVEDTMQENLAAQSVDRKPRSVSRDAPAESYEAPAERVNSALTYDLPPDTDPSAAHNSPGNK</sequence>
<evidence type="ECO:0000256" key="1">
    <source>
        <dbReference type="SAM" id="MobiDB-lite"/>
    </source>
</evidence>
<feature type="compositionally biased region" description="Basic and acidic residues" evidence="1">
    <location>
        <begin position="210"/>
        <end position="222"/>
    </location>
</feature>
<proteinExistence type="predicted"/>
<dbReference type="OrthoDB" id="271494at2"/>
<accession>A0A5C6CZ08</accession>
<comment type="caution">
    <text evidence="3">The sequence shown here is derived from an EMBL/GenBank/DDBJ whole genome shotgun (WGS) entry which is preliminary data.</text>
</comment>
<reference evidence="3 4" key="1">
    <citation type="submission" date="2019-02" db="EMBL/GenBank/DDBJ databases">
        <title>Deep-cultivation of Planctomycetes and their phenomic and genomic characterization uncovers novel biology.</title>
        <authorList>
            <person name="Wiegand S."/>
            <person name="Jogler M."/>
            <person name="Boedeker C."/>
            <person name="Pinto D."/>
            <person name="Vollmers J."/>
            <person name="Rivas-Marin E."/>
            <person name="Kohn T."/>
            <person name="Peeters S.H."/>
            <person name="Heuer A."/>
            <person name="Rast P."/>
            <person name="Oberbeckmann S."/>
            <person name="Bunk B."/>
            <person name="Jeske O."/>
            <person name="Meyerdierks A."/>
            <person name="Storesund J.E."/>
            <person name="Kallscheuer N."/>
            <person name="Luecker S."/>
            <person name="Lage O.M."/>
            <person name="Pohl T."/>
            <person name="Merkel B.J."/>
            <person name="Hornburger P."/>
            <person name="Mueller R.-W."/>
            <person name="Bruemmer F."/>
            <person name="Labrenz M."/>
            <person name="Spormann A.M."/>
            <person name="Op Den Camp H."/>
            <person name="Overmann J."/>
            <person name="Amann R."/>
            <person name="Jetten M.S.M."/>
            <person name="Mascher T."/>
            <person name="Medema M.H."/>
            <person name="Devos D.P."/>
            <person name="Kaster A.-K."/>
            <person name="Ovreas L."/>
            <person name="Rohde M."/>
            <person name="Galperin M.Y."/>
            <person name="Jogler C."/>
        </authorList>
    </citation>
    <scope>NUCLEOTIDE SEQUENCE [LARGE SCALE GENOMIC DNA]</scope>
    <source>
        <strain evidence="3 4">Pla144</strain>
    </source>
</reference>
<gene>
    <name evidence="3" type="ORF">Pla144_06420</name>
</gene>
<keyword evidence="2" id="KW-0812">Transmembrane</keyword>
<feature type="transmembrane region" description="Helical" evidence="2">
    <location>
        <begin position="157"/>
        <end position="178"/>
    </location>
</feature>
<dbReference type="Proteomes" id="UP000318437">
    <property type="component" value="Unassembled WGS sequence"/>
</dbReference>
<keyword evidence="2" id="KW-0472">Membrane</keyword>
<dbReference type="AlphaFoldDB" id="A0A5C6CZ08"/>
<evidence type="ECO:0000256" key="2">
    <source>
        <dbReference type="SAM" id="Phobius"/>
    </source>
</evidence>
<keyword evidence="2" id="KW-1133">Transmembrane helix</keyword>
<dbReference type="EMBL" id="SJPS01000001">
    <property type="protein sequence ID" value="TWU29862.1"/>
    <property type="molecule type" value="Genomic_DNA"/>
</dbReference>
<feature type="region of interest" description="Disordered" evidence="1">
    <location>
        <begin position="207"/>
        <end position="257"/>
    </location>
</feature>
<dbReference type="RefSeq" id="WP_146447823.1">
    <property type="nucleotide sequence ID" value="NZ_SJPS01000001.1"/>
</dbReference>
<evidence type="ECO:0000313" key="3">
    <source>
        <dbReference type="EMBL" id="TWU29862.1"/>
    </source>
</evidence>
<name>A0A5C6CZ08_9BACT</name>
<keyword evidence="4" id="KW-1185">Reference proteome</keyword>
<protein>
    <submittedName>
        <fullName evidence="3">Uncharacterized protein</fullName>
    </submittedName>
</protein>
<organism evidence="3 4">
    <name type="scientific">Bythopirellula polymerisocia</name>
    <dbReference type="NCBI Taxonomy" id="2528003"/>
    <lineage>
        <taxon>Bacteria</taxon>
        <taxon>Pseudomonadati</taxon>
        <taxon>Planctomycetota</taxon>
        <taxon>Planctomycetia</taxon>
        <taxon>Pirellulales</taxon>
        <taxon>Lacipirellulaceae</taxon>
        <taxon>Bythopirellula</taxon>
    </lineage>
</organism>